<protein>
    <recommendedName>
        <fullName evidence="2">DUF4397 domain-containing protein</fullName>
    </recommendedName>
</protein>
<evidence type="ECO:0000313" key="3">
    <source>
        <dbReference type="EMBL" id="PWS32149.1"/>
    </source>
</evidence>
<gene>
    <name evidence="3" type="ORF">DF947_10280</name>
</gene>
<feature type="domain" description="DUF4397" evidence="2">
    <location>
        <begin position="40"/>
        <end position="153"/>
    </location>
</feature>
<keyword evidence="1" id="KW-0732">Signal</keyword>
<organism evidence="3 4">
    <name type="scientific">Pedobacter paludis</name>
    <dbReference type="NCBI Taxonomy" id="2203212"/>
    <lineage>
        <taxon>Bacteria</taxon>
        <taxon>Pseudomonadati</taxon>
        <taxon>Bacteroidota</taxon>
        <taxon>Sphingobacteriia</taxon>
        <taxon>Sphingobacteriales</taxon>
        <taxon>Sphingobacteriaceae</taxon>
        <taxon>Pedobacter</taxon>
    </lineage>
</organism>
<dbReference type="Proteomes" id="UP000245391">
    <property type="component" value="Unassembled WGS sequence"/>
</dbReference>
<accession>A0A317F2T6</accession>
<evidence type="ECO:0000313" key="4">
    <source>
        <dbReference type="Proteomes" id="UP000245391"/>
    </source>
</evidence>
<dbReference type="PROSITE" id="PS51257">
    <property type="entry name" value="PROKAR_LIPOPROTEIN"/>
    <property type="match status" value="1"/>
</dbReference>
<name>A0A317F2T6_9SPHI</name>
<feature type="chain" id="PRO_5016278211" description="DUF4397 domain-containing protein" evidence="1">
    <location>
        <begin position="30"/>
        <end position="235"/>
    </location>
</feature>
<feature type="signal peptide" evidence="1">
    <location>
        <begin position="1"/>
        <end position="29"/>
    </location>
</feature>
<reference evidence="4" key="1">
    <citation type="submission" date="2018-05" db="EMBL/GenBank/DDBJ databases">
        <title>Pedobacter paludis sp. nov., isolated from wetland soil.</title>
        <authorList>
            <person name="Zhang Y."/>
        </authorList>
    </citation>
    <scope>NUCLEOTIDE SEQUENCE [LARGE SCALE GENOMIC DNA]</scope>
    <source>
        <strain evidence="4">R-8</strain>
    </source>
</reference>
<dbReference type="Pfam" id="PF14344">
    <property type="entry name" value="DUF4397"/>
    <property type="match status" value="1"/>
</dbReference>
<dbReference type="EMBL" id="QGNY01000003">
    <property type="protein sequence ID" value="PWS32149.1"/>
    <property type="molecule type" value="Genomic_DNA"/>
</dbReference>
<evidence type="ECO:0000259" key="2">
    <source>
        <dbReference type="Pfam" id="PF14344"/>
    </source>
</evidence>
<keyword evidence="4" id="KW-1185">Reference proteome</keyword>
<proteinExistence type="predicted"/>
<dbReference type="OrthoDB" id="9792011at2"/>
<sequence length="235" mass="24910">MNNFNSKFLPFRLHFIVAAFIALSFGACKKTDTVDPTLSALRVVNASPSAATYNVYLSGSQINSAELPFAGSLSYVQKTAGAYSLKFTTGSSVESLLTKSITMSQSIYQSFFLINKPGALDGLYVNDDLSVASADKAYIRFVNLSPDAPALDLAKTGATSALITNKAFKVASGFISIDPGTYSFDAKDTSTGLVKTTLSSATFIAGYHYDVICGGLVNPANDTERALSLQSLLIK</sequence>
<evidence type="ECO:0000256" key="1">
    <source>
        <dbReference type="SAM" id="SignalP"/>
    </source>
</evidence>
<dbReference type="InterPro" id="IPR025510">
    <property type="entry name" value="DUF4397"/>
</dbReference>
<comment type="caution">
    <text evidence="3">The sequence shown here is derived from an EMBL/GenBank/DDBJ whole genome shotgun (WGS) entry which is preliminary data.</text>
</comment>
<dbReference type="RefSeq" id="WP_109929598.1">
    <property type="nucleotide sequence ID" value="NZ_QGNY01000003.1"/>
</dbReference>
<dbReference type="AlphaFoldDB" id="A0A317F2T6"/>